<dbReference type="AlphaFoldDB" id="A0A370CHX3"/>
<organism evidence="1 2">
    <name type="scientific">Candidatus Aquirickettsiella gammari</name>
    <dbReference type="NCBI Taxonomy" id="2016198"/>
    <lineage>
        <taxon>Bacteria</taxon>
        <taxon>Pseudomonadati</taxon>
        <taxon>Pseudomonadota</taxon>
        <taxon>Gammaproteobacteria</taxon>
        <taxon>Legionellales</taxon>
        <taxon>Coxiellaceae</taxon>
        <taxon>Candidatus Aquirickettsiella</taxon>
    </lineage>
</organism>
<sequence>MPTPFTQLNDEPIQRDIPIASKAKGISAFGQVLGQVSNTLMQTGLQIEQEKSAALLLKATSSIEQIKMDAKLKLKLHPELAQKISEDTKLQLDNIKNHTALNKKHQLQLDSNVQSSALEIHAQAQLSDYETHRRQLQSSFYTEWPHVLQDLYTSVSDDKQFKQKIDITHQSIEKALLGRVITPEQASVLFKTLSHSLDSLQELHHLQQNPDTRSSQLNIALASPFAQGIDKSNTPISPATQHLQDYYHNDLTLRGIKSDLVQGNAINPLAWMKLTPDHLNEVTLFAQGIQKTKGLFNNGEHWPLLKQCMEALSNKNGLLTQTEKGERASLQHLIKGFNAGDYAQIIQATPQGQALLKDYAQNYNSVDPRAAYNDYISRSVQLGHAMQIDNHFIQPIPNDLKQQAQSTFIQGADPDSLLDVLNKHDPANKVYLAASLKKPLEQEVAYTVGMLQDSTEPAFLKQLIRANQTGQDFSKINIANVKDSNVSDKSLKNILVAKLHESNNDIFSYLSQSSDPSRALSIVQMAMNYSKYQGLIHHDLALKNINDYIQSFTDHFSKSYQISSGSNYCFDLKSLAITDYEAAILADHIRDKACEALGLHKSTLDKIPDKVDDAIKQMWQEGVQNLIEYFGGNRNALNITNTPDGLIIAVDQAGTVVYSQPFTDSLVTYAHRNQ</sequence>
<dbReference type="EMBL" id="NMOS02000029">
    <property type="protein sequence ID" value="RDH39886.1"/>
    <property type="molecule type" value="Genomic_DNA"/>
</dbReference>
<name>A0A370CHX3_9COXI</name>
<accession>A0A370CHX3</accession>
<evidence type="ECO:0000313" key="1">
    <source>
        <dbReference type="EMBL" id="RDH39886.1"/>
    </source>
</evidence>
<protein>
    <submittedName>
        <fullName evidence="1">Uncharacterized protein</fullName>
    </submittedName>
</protein>
<dbReference type="Proteomes" id="UP000226429">
    <property type="component" value="Unassembled WGS sequence"/>
</dbReference>
<gene>
    <name evidence="1" type="ORF">CFE62_006675</name>
</gene>
<keyword evidence="2" id="KW-1185">Reference proteome</keyword>
<reference evidence="1 2" key="2">
    <citation type="journal article" date="2018" name="J. Invertebr. Pathol.">
        <title>'Candidatus Aquirickettsiella gammari' (Gammaproteobacteria: Legionellales: Coxiellaceae): A bacterial pathogen of the freshwater crustacean Gammarus fossarum (Malacostraca: Amphipoda).</title>
        <authorList>
            <person name="Bojko J."/>
            <person name="Dunn A.M."/>
            <person name="Stebbing P.D."/>
            <person name="van Aerle R."/>
            <person name="Bacela-Spychalska K."/>
            <person name="Bean T.P."/>
            <person name="Urrutia A."/>
            <person name="Stentiford G.D."/>
        </authorList>
    </citation>
    <scope>NUCLEOTIDE SEQUENCE [LARGE SCALE GENOMIC DNA]</scope>
    <source>
        <strain evidence="1">RA15029</strain>
    </source>
</reference>
<reference evidence="1 2" key="1">
    <citation type="journal article" date="2017" name="Int. J. Syst. Evol. Microbiol.">
        <title>Aquarickettsiella crustaci n. gen. n. sp. (Gammaproteobacteria: Legionellales: Coxiellaceae); a bacterial pathogen of the freshwater crustacean: Gammarus fossarum (Malacostraca: Amphipoda).</title>
        <authorList>
            <person name="Bojko J."/>
            <person name="Dunn A.M."/>
            <person name="Stebbing P.D."/>
            <person name="Van Aerle R."/>
            <person name="Bacela-Spychalska K."/>
            <person name="Bean T.P."/>
            <person name="Stentiford G.D."/>
        </authorList>
    </citation>
    <scope>NUCLEOTIDE SEQUENCE [LARGE SCALE GENOMIC DNA]</scope>
    <source>
        <strain evidence="1">RA15029</strain>
    </source>
</reference>
<evidence type="ECO:0000313" key="2">
    <source>
        <dbReference type="Proteomes" id="UP000226429"/>
    </source>
</evidence>
<proteinExistence type="predicted"/>
<comment type="caution">
    <text evidence="1">The sequence shown here is derived from an EMBL/GenBank/DDBJ whole genome shotgun (WGS) entry which is preliminary data.</text>
</comment>